<evidence type="ECO:0000313" key="1">
    <source>
        <dbReference type="EMBL" id="MBB5803210.1"/>
    </source>
</evidence>
<dbReference type="InterPro" id="IPR053545">
    <property type="entry name" value="Enoyl-CoA_hydratase-like"/>
</dbReference>
<dbReference type="GO" id="GO:0016853">
    <property type="term" value="F:isomerase activity"/>
    <property type="evidence" value="ECO:0007669"/>
    <property type="project" value="UniProtKB-KW"/>
</dbReference>
<dbReference type="Proteomes" id="UP000552097">
    <property type="component" value="Unassembled WGS sequence"/>
</dbReference>
<dbReference type="Gene3D" id="3.90.226.10">
    <property type="entry name" value="2-enoyl-CoA Hydratase, Chain A, domain 1"/>
    <property type="match status" value="1"/>
</dbReference>
<gene>
    <name evidence="1" type="ORF">F4560_002978</name>
</gene>
<dbReference type="SUPFAM" id="SSF52096">
    <property type="entry name" value="ClpP/crotonase"/>
    <property type="match status" value="1"/>
</dbReference>
<keyword evidence="1" id="KW-0413">Isomerase</keyword>
<evidence type="ECO:0000313" key="2">
    <source>
        <dbReference type="Proteomes" id="UP000552097"/>
    </source>
</evidence>
<comment type="caution">
    <text evidence="1">The sequence shown here is derived from an EMBL/GenBank/DDBJ whole genome shotgun (WGS) entry which is preliminary data.</text>
</comment>
<dbReference type="InterPro" id="IPR001753">
    <property type="entry name" value="Enoyl-CoA_hydra/iso"/>
</dbReference>
<accession>A0A7W9HJE1</accession>
<dbReference type="InterPro" id="IPR029045">
    <property type="entry name" value="ClpP/crotonase-like_dom_sf"/>
</dbReference>
<dbReference type="PANTHER" id="PTHR11941:SF54">
    <property type="entry name" value="ENOYL-COA HYDRATASE, MITOCHONDRIAL"/>
    <property type="match status" value="1"/>
</dbReference>
<sequence length="232" mass="24231">MSGREAMTVPEVLVAGGEPPGSRLLAAIDAACAAAEDAAGRTPLVVRLGGEEAQPSRFAGVDVHLVNKWERALRRVERLGAVTIAVAEGACTGAALELLLCCDYRITSRSAVFGLPLIGSTPWPGMALHRLVDQIGLAGARRLALFGSRIDAAQAAALGLVDETADDVAAALVEVLVRCDGVAGAEAAVRRRLLLDAASTPFEEALGVHLAACDRTLRHERGETPAEPFPQW</sequence>
<reference evidence="1 2" key="1">
    <citation type="submission" date="2020-08" db="EMBL/GenBank/DDBJ databases">
        <title>Sequencing the genomes of 1000 actinobacteria strains.</title>
        <authorList>
            <person name="Klenk H.-P."/>
        </authorList>
    </citation>
    <scope>NUCLEOTIDE SEQUENCE [LARGE SCALE GENOMIC DNA]</scope>
    <source>
        <strain evidence="1 2">DSM 45486</strain>
    </source>
</reference>
<protein>
    <submittedName>
        <fullName evidence="1">Isomerase DpgB</fullName>
    </submittedName>
</protein>
<dbReference type="AlphaFoldDB" id="A0A7W9HJE1"/>
<proteinExistence type="predicted"/>
<dbReference type="PANTHER" id="PTHR11941">
    <property type="entry name" value="ENOYL-COA HYDRATASE-RELATED"/>
    <property type="match status" value="1"/>
</dbReference>
<keyword evidence="2" id="KW-1185">Reference proteome</keyword>
<dbReference type="EMBL" id="JACHMO010000001">
    <property type="protein sequence ID" value="MBB5803210.1"/>
    <property type="molecule type" value="Genomic_DNA"/>
</dbReference>
<dbReference type="CDD" id="cd06558">
    <property type="entry name" value="crotonase-like"/>
    <property type="match status" value="1"/>
</dbReference>
<dbReference type="GO" id="GO:0006635">
    <property type="term" value="P:fatty acid beta-oxidation"/>
    <property type="evidence" value="ECO:0007669"/>
    <property type="project" value="TreeGrafter"/>
</dbReference>
<dbReference type="Pfam" id="PF00378">
    <property type="entry name" value="ECH_1"/>
    <property type="match status" value="1"/>
</dbReference>
<name>A0A7W9HJE1_9PSEU</name>
<dbReference type="NCBIfam" id="NF042431">
    <property type="entry name" value="EnCoAhydt_DpgB"/>
    <property type="match status" value="1"/>
</dbReference>
<dbReference type="RefSeq" id="WP_221483498.1">
    <property type="nucleotide sequence ID" value="NZ_JACHMO010000001.1"/>
</dbReference>
<organism evidence="1 2">
    <name type="scientific">Saccharothrix ecbatanensis</name>
    <dbReference type="NCBI Taxonomy" id="1105145"/>
    <lineage>
        <taxon>Bacteria</taxon>
        <taxon>Bacillati</taxon>
        <taxon>Actinomycetota</taxon>
        <taxon>Actinomycetes</taxon>
        <taxon>Pseudonocardiales</taxon>
        <taxon>Pseudonocardiaceae</taxon>
        <taxon>Saccharothrix</taxon>
    </lineage>
</organism>